<sequence length="554" mass="63368">MKEYIKEHRSKIVLELIFILLAILFVLPFVSHGFIPAGDDLGYHFDRVIEIADNFKHGNFFPQMYTYTFYRFGYLLNSFYPWLTIVPFAIFKNIFSNQVIAFAWGFGLYIFIGLNITYHISNKLFKNKVQSFFTALIYIFSGYLLTDGYSRFAFGEFIAMIFIPACFYGFYAVLFGNKKDWPYLAFGMSAIMLSHVLSTFIVTMTFTILFVVLFHWINDRKERIKRLAFAVGVFITSSAIFLLPFVQQELYQKFAQPSPMPLSGPNFGDNVISALNSNNGDNLGFIIISVLILGLIFWRALNKLEKSCYVIGTIVLAFTTSLFPWTMLTNTFLDVIQFTFRFDMVVTVLYAVVAGKIVRVVLDKIFAKNNDRIKKSLVSVGALLIILVPWLGDVTNILNYQMAGTPEQYRFTKSYKLFTDQDGLWMDQYTPEKGQSALGGVTERLAIVDGNQVQLHSKDIKSLPNGLKFTGDLVDSAKSVILPTYNYKNIHVYRNGKQIKWSPNSQDLIQVDSGSGPITVKYVLSFVDWLAIILSFATWIIALVMYVRRKRITE</sequence>
<protein>
    <recommendedName>
        <fullName evidence="4">Membrane protein 6-pyruvoyl-tetrahydropterin synthase-related domain-containing protein</fullName>
    </recommendedName>
</protein>
<feature type="transmembrane region" description="Helical" evidence="1">
    <location>
        <begin position="129"/>
        <end position="145"/>
    </location>
</feature>
<dbReference type="EMBL" id="LVKI01000008">
    <property type="protein sequence ID" value="OAQ08708.1"/>
    <property type="molecule type" value="Genomic_DNA"/>
</dbReference>
<feature type="transmembrane region" description="Helical" evidence="1">
    <location>
        <begin position="340"/>
        <end position="362"/>
    </location>
</feature>
<dbReference type="AlphaFoldDB" id="A0A179CMH9"/>
<dbReference type="RefSeq" id="WP_064207659.1">
    <property type="nucleotide sequence ID" value="NZ_LVKC01000058.1"/>
</dbReference>
<dbReference type="Proteomes" id="UP000078520">
    <property type="component" value="Unassembled WGS sequence"/>
</dbReference>
<evidence type="ECO:0000313" key="3">
    <source>
        <dbReference type="Proteomes" id="UP000078520"/>
    </source>
</evidence>
<feature type="transmembrane region" description="Helical" evidence="1">
    <location>
        <begin position="157"/>
        <end position="175"/>
    </location>
</feature>
<feature type="transmembrane region" description="Helical" evidence="1">
    <location>
        <begin position="529"/>
        <end position="547"/>
    </location>
</feature>
<keyword evidence="1" id="KW-0812">Transmembrane</keyword>
<evidence type="ECO:0008006" key="4">
    <source>
        <dbReference type="Google" id="ProtNLM"/>
    </source>
</evidence>
<evidence type="ECO:0000256" key="1">
    <source>
        <dbReference type="SAM" id="Phobius"/>
    </source>
</evidence>
<feature type="transmembrane region" description="Helical" evidence="1">
    <location>
        <begin position="181"/>
        <end position="214"/>
    </location>
</feature>
<evidence type="ECO:0000313" key="2">
    <source>
        <dbReference type="EMBL" id="OAQ08708.1"/>
    </source>
</evidence>
<feature type="transmembrane region" description="Helical" evidence="1">
    <location>
        <begin position="98"/>
        <end position="117"/>
    </location>
</feature>
<comment type="caution">
    <text evidence="2">The sequence shown here is derived from an EMBL/GenBank/DDBJ whole genome shotgun (WGS) entry which is preliminary data.</text>
</comment>
<proteinExistence type="predicted"/>
<accession>A0A179CMH9</accession>
<keyword evidence="1" id="KW-1133">Transmembrane helix</keyword>
<name>A0A179CMH9_9LACO</name>
<dbReference type="OrthoDB" id="9784157at2"/>
<feature type="transmembrane region" description="Helical" evidence="1">
    <location>
        <begin position="283"/>
        <end position="301"/>
    </location>
</feature>
<feature type="transmembrane region" description="Helical" evidence="1">
    <location>
        <begin position="308"/>
        <end position="328"/>
    </location>
</feature>
<reference evidence="3" key="1">
    <citation type="submission" date="2016-03" db="EMBL/GenBank/DDBJ databases">
        <authorList>
            <person name="Johnson T.J."/>
            <person name="Youmans B."/>
            <person name="Case K."/>
            <person name="Noll S."/>
        </authorList>
    </citation>
    <scope>NUCLEOTIDE SEQUENCE [LARGE SCALE GENOMIC DNA]</scope>
    <source>
        <strain evidence="3">UMNLAv8</strain>
    </source>
</reference>
<organism evidence="2 3">
    <name type="scientific">Ligilactobacillus aviarius</name>
    <dbReference type="NCBI Taxonomy" id="1606"/>
    <lineage>
        <taxon>Bacteria</taxon>
        <taxon>Bacillati</taxon>
        <taxon>Bacillota</taxon>
        <taxon>Bacilli</taxon>
        <taxon>Lactobacillales</taxon>
        <taxon>Lactobacillaceae</taxon>
        <taxon>Ligilactobacillus</taxon>
    </lineage>
</organism>
<feature type="transmembrane region" description="Helical" evidence="1">
    <location>
        <begin position="72"/>
        <end position="91"/>
    </location>
</feature>
<feature type="transmembrane region" description="Helical" evidence="1">
    <location>
        <begin position="12"/>
        <end position="35"/>
    </location>
</feature>
<feature type="transmembrane region" description="Helical" evidence="1">
    <location>
        <begin position="374"/>
        <end position="392"/>
    </location>
</feature>
<feature type="transmembrane region" description="Helical" evidence="1">
    <location>
        <begin position="226"/>
        <end position="246"/>
    </location>
</feature>
<gene>
    <name evidence="2" type="ORF">A3O14_03230</name>
</gene>
<keyword evidence="1" id="KW-0472">Membrane</keyword>